<evidence type="ECO:0000313" key="2">
    <source>
        <dbReference type="EMBL" id="MBU9714790.1"/>
    </source>
</evidence>
<evidence type="ECO:0000313" key="3">
    <source>
        <dbReference type="Proteomes" id="UP000784880"/>
    </source>
</evidence>
<name>A0ABS6JM93_9BACI</name>
<gene>
    <name evidence="2" type="ORF">KS419_23885</name>
</gene>
<keyword evidence="1" id="KW-0812">Transmembrane</keyword>
<reference evidence="2 3" key="1">
    <citation type="submission" date="2021-06" db="EMBL/GenBank/DDBJ databases">
        <title>Bacillus sp. RD4P76, an endophyte from a halophyte.</title>
        <authorList>
            <person name="Sun J.-Q."/>
        </authorList>
    </citation>
    <scope>NUCLEOTIDE SEQUENCE [LARGE SCALE GENOMIC DNA]</scope>
    <source>
        <strain evidence="2 3">CGMCC 1.15917</strain>
    </source>
</reference>
<feature type="transmembrane region" description="Helical" evidence="1">
    <location>
        <begin position="238"/>
        <end position="256"/>
    </location>
</feature>
<keyword evidence="1" id="KW-1133">Transmembrane helix</keyword>
<evidence type="ECO:0000256" key="1">
    <source>
        <dbReference type="SAM" id="Phobius"/>
    </source>
</evidence>
<comment type="caution">
    <text evidence="2">The sequence shown here is derived from an EMBL/GenBank/DDBJ whole genome shotgun (WGS) entry which is preliminary data.</text>
</comment>
<sequence length="263" mass="30209">MKRFSHALNKGKFRFSFGQVNMFLKGDARNIFRDPLMILVLMIPIIMFFLVQYGIPYVDDQLSKYTTFQLLDHRTIIIGFILIMTPMMVGMLTGFLLLDEKDDGIFSYMEITPMKKMGFIGYRITLPVIISLIISVIMGVIFLSDESKLNWGLLGLSILSISLYGPIITMYLASLCNNKVEGMTYTKMISILTIAPFASYLFDNWWTVIAYLIPFTWGVELLFASITGEYFGLVRNWFGLFIGSMANNVIILWLFYKKLQNSL</sequence>
<organism evidence="2 3">
    <name type="scientific">Evansella tamaricis</name>
    <dbReference type="NCBI Taxonomy" id="2069301"/>
    <lineage>
        <taxon>Bacteria</taxon>
        <taxon>Bacillati</taxon>
        <taxon>Bacillota</taxon>
        <taxon>Bacilli</taxon>
        <taxon>Bacillales</taxon>
        <taxon>Bacillaceae</taxon>
        <taxon>Evansella</taxon>
    </lineage>
</organism>
<feature type="transmembrane region" description="Helical" evidence="1">
    <location>
        <begin position="36"/>
        <end position="55"/>
    </location>
</feature>
<evidence type="ECO:0008006" key="4">
    <source>
        <dbReference type="Google" id="ProtNLM"/>
    </source>
</evidence>
<feature type="transmembrane region" description="Helical" evidence="1">
    <location>
        <begin position="208"/>
        <end position="226"/>
    </location>
</feature>
<dbReference type="RefSeq" id="WP_217069615.1">
    <property type="nucleotide sequence ID" value="NZ_JAHQCS010000185.1"/>
</dbReference>
<accession>A0ABS6JM93</accession>
<keyword evidence="1" id="KW-0472">Membrane</keyword>
<dbReference type="EMBL" id="JAHQCS010000185">
    <property type="protein sequence ID" value="MBU9714790.1"/>
    <property type="molecule type" value="Genomic_DNA"/>
</dbReference>
<protein>
    <recommendedName>
        <fullName evidence="4">ABC transporter permease</fullName>
    </recommendedName>
</protein>
<keyword evidence="3" id="KW-1185">Reference proteome</keyword>
<proteinExistence type="predicted"/>
<feature type="transmembrane region" description="Helical" evidence="1">
    <location>
        <begin position="149"/>
        <end position="173"/>
    </location>
</feature>
<dbReference type="Proteomes" id="UP000784880">
    <property type="component" value="Unassembled WGS sequence"/>
</dbReference>
<feature type="transmembrane region" description="Helical" evidence="1">
    <location>
        <begin position="119"/>
        <end position="143"/>
    </location>
</feature>
<feature type="transmembrane region" description="Helical" evidence="1">
    <location>
        <begin position="75"/>
        <end position="98"/>
    </location>
</feature>